<organism evidence="1 2">
    <name type="scientific">Stylosanthes scabra</name>
    <dbReference type="NCBI Taxonomy" id="79078"/>
    <lineage>
        <taxon>Eukaryota</taxon>
        <taxon>Viridiplantae</taxon>
        <taxon>Streptophyta</taxon>
        <taxon>Embryophyta</taxon>
        <taxon>Tracheophyta</taxon>
        <taxon>Spermatophyta</taxon>
        <taxon>Magnoliopsida</taxon>
        <taxon>eudicotyledons</taxon>
        <taxon>Gunneridae</taxon>
        <taxon>Pentapetalae</taxon>
        <taxon>rosids</taxon>
        <taxon>fabids</taxon>
        <taxon>Fabales</taxon>
        <taxon>Fabaceae</taxon>
        <taxon>Papilionoideae</taxon>
        <taxon>50 kb inversion clade</taxon>
        <taxon>dalbergioids sensu lato</taxon>
        <taxon>Dalbergieae</taxon>
        <taxon>Pterocarpus clade</taxon>
        <taxon>Stylosanthes</taxon>
    </lineage>
</organism>
<keyword evidence="2" id="KW-1185">Reference proteome</keyword>
<accession>A0ABU6W4S9</accession>
<evidence type="ECO:0000313" key="1">
    <source>
        <dbReference type="EMBL" id="MED6180374.1"/>
    </source>
</evidence>
<dbReference type="Proteomes" id="UP001341840">
    <property type="component" value="Unassembled WGS sequence"/>
</dbReference>
<comment type="caution">
    <text evidence="1">The sequence shown here is derived from an EMBL/GenBank/DDBJ whole genome shotgun (WGS) entry which is preliminary data.</text>
</comment>
<proteinExistence type="predicted"/>
<sequence length="124" mass="14072">MNVLIRFPSSFDELPTAFCMASTLSFSSGCLRVRLFVACRFASLFVDVAERIVTLARFSKEKALFIYKKLKMGKKKSCQDVKVPRSLDAVETRLYGWVEEAVLTQPSEFRRNFPLMEDSGAEGD</sequence>
<gene>
    <name evidence="1" type="ORF">PIB30_009727</name>
</gene>
<evidence type="ECO:0000313" key="2">
    <source>
        <dbReference type="Proteomes" id="UP001341840"/>
    </source>
</evidence>
<protein>
    <submittedName>
        <fullName evidence="1">Uncharacterized protein</fullName>
    </submittedName>
</protein>
<dbReference type="PROSITE" id="PS51257">
    <property type="entry name" value="PROKAR_LIPOPROTEIN"/>
    <property type="match status" value="1"/>
</dbReference>
<reference evidence="1 2" key="1">
    <citation type="journal article" date="2023" name="Plants (Basel)">
        <title>Bridging the Gap: Combining Genomics and Transcriptomics Approaches to Understand Stylosanthes scabra, an Orphan Legume from the Brazilian Caatinga.</title>
        <authorList>
            <person name="Ferreira-Neto J.R.C."/>
            <person name="da Silva M.D."/>
            <person name="Binneck E."/>
            <person name="de Melo N.F."/>
            <person name="da Silva R.H."/>
            <person name="de Melo A.L.T.M."/>
            <person name="Pandolfi V."/>
            <person name="Bustamante F.O."/>
            <person name="Brasileiro-Vidal A.C."/>
            <person name="Benko-Iseppon A.M."/>
        </authorList>
    </citation>
    <scope>NUCLEOTIDE SEQUENCE [LARGE SCALE GENOMIC DNA]</scope>
    <source>
        <tissue evidence="1">Leaves</tissue>
    </source>
</reference>
<name>A0ABU6W4S9_9FABA</name>
<dbReference type="EMBL" id="JASCZI010181265">
    <property type="protein sequence ID" value="MED6180374.1"/>
    <property type="molecule type" value="Genomic_DNA"/>
</dbReference>